<evidence type="ECO:0000313" key="1">
    <source>
        <dbReference type="EMBL" id="TDK23282.1"/>
    </source>
</evidence>
<protein>
    <submittedName>
        <fullName evidence="1">DUF4844 domain-containing protein</fullName>
    </submittedName>
</protein>
<name>A0A4R5TR52_9GAMM</name>
<sequence>MELSRASKLLLSTLLLLITVGCTAMVASSPDALRDMIGRDHMAGGLGTTEPALKARLNSQIDAAAEALASKAVHGASDAELLEEMGTRIAAIDRDSLDTENAEKVASAFEAMLEPLGLYSSDGLLNTWMYGFDPA</sequence>
<accession>A0A4R5TR52</accession>
<dbReference type="Gene3D" id="1.20.1480.40">
    <property type="entry name" value="Uncharacterised protein PF16133, DUF4844"/>
    <property type="match status" value="1"/>
</dbReference>
<dbReference type="EMBL" id="SMTF01000009">
    <property type="protein sequence ID" value="TDK23282.1"/>
    <property type="molecule type" value="Genomic_DNA"/>
</dbReference>
<proteinExistence type="predicted"/>
<reference evidence="1 2" key="1">
    <citation type="submission" date="2019-03" db="EMBL/GenBank/DDBJ databases">
        <title>Luteimonas zhaokaii sp.nov., isolated from the rectal contents of Plateau pika in Yushu, Qinghai Province, China.</title>
        <authorList>
            <person name="Zhang G."/>
        </authorList>
    </citation>
    <scope>NUCLEOTIDE SEQUENCE [LARGE SCALE GENOMIC DNA]</scope>
    <source>
        <strain evidence="1 2">B9</strain>
    </source>
</reference>
<evidence type="ECO:0000313" key="2">
    <source>
        <dbReference type="Proteomes" id="UP000294796"/>
    </source>
</evidence>
<comment type="caution">
    <text evidence="1">The sequence shown here is derived from an EMBL/GenBank/DDBJ whole genome shotgun (WGS) entry which is preliminary data.</text>
</comment>
<organism evidence="1 2">
    <name type="scientific">Luteimonas aestuarii</name>
    <dbReference type="NCBI Taxonomy" id="453837"/>
    <lineage>
        <taxon>Bacteria</taxon>
        <taxon>Pseudomonadati</taxon>
        <taxon>Pseudomonadota</taxon>
        <taxon>Gammaproteobacteria</taxon>
        <taxon>Lysobacterales</taxon>
        <taxon>Lysobacteraceae</taxon>
        <taxon>Luteimonas</taxon>
    </lineage>
</organism>
<keyword evidence="2" id="KW-1185">Reference proteome</keyword>
<dbReference type="Pfam" id="PF16133">
    <property type="entry name" value="DUF4844"/>
    <property type="match status" value="1"/>
</dbReference>
<dbReference type="OrthoDB" id="6710549at2"/>
<dbReference type="PROSITE" id="PS51257">
    <property type="entry name" value="PROKAR_LIPOPROTEIN"/>
    <property type="match status" value="1"/>
</dbReference>
<dbReference type="Proteomes" id="UP000294796">
    <property type="component" value="Unassembled WGS sequence"/>
</dbReference>
<gene>
    <name evidence="1" type="ORF">E2F46_11805</name>
</gene>
<dbReference type="AlphaFoldDB" id="A0A4R5TR52"/>
<dbReference type="InterPro" id="IPR032301">
    <property type="entry name" value="DUF4844"/>
</dbReference>
<dbReference type="InterPro" id="IPR038360">
    <property type="entry name" value="DUF4844_sf"/>
</dbReference>